<accession>A0A5B0LLW7</accession>
<dbReference type="OrthoDB" id="10268239at2759"/>
<feature type="signal peptide" evidence="1">
    <location>
        <begin position="1"/>
        <end position="23"/>
    </location>
</feature>
<protein>
    <submittedName>
        <fullName evidence="2">Uncharacterized protein</fullName>
    </submittedName>
</protein>
<proteinExistence type="predicted"/>
<gene>
    <name evidence="2" type="ORF">PGT21_004224</name>
</gene>
<dbReference type="AlphaFoldDB" id="A0A5B0LLW7"/>
<keyword evidence="1" id="KW-0732">Signal</keyword>
<evidence type="ECO:0000256" key="1">
    <source>
        <dbReference type="SAM" id="SignalP"/>
    </source>
</evidence>
<reference evidence="2 3" key="1">
    <citation type="submission" date="2019-05" db="EMBL/GenBank/DDBJ databases">
        <title>Emergence of the Ug99 lineage of the wheat stem rust pathogen through somatic hybridization.</title>
        <authorList>
            <person name="Li F."/>
            <person name="Upadhyaya N.M."/>
            <person name="Sperschneider J."/>
            <person name="Matny O."/>
            <person name="Nguyen-Phuc H."/>
            <person name="Mago R."/>
            <person name="Raley C."/>
            <person name="Miller M.E."/>
            <person name="Silverstein K.A.T."/>
            <person name="Henningsen E."/>
            <person name="Hirsch C.D."/>
            <person name="Visser B."/>
            <person name="Pretorius Z.A."/>
            <person name="Steffenson B.J."/>
            <person name="Schwessinger B."/>
            <person name="Dodds P.N."/>
            <person name="Figueroa M."/>
        </authorList>
    </citation>
    <scope>NUCLEOTIDE SEQUENCE [LARGE SCALE GENOMIC DNA]</scope>
    <source>
        <strain evidence="2">21-0</strain>
    </source>
</reference>
<name>A0A5B0LLW7_PUCGR</name>
<organism evidence="2 3">
    <name type="scientific">Puccinia graminis f. sp. tritici</name>
    <dbReference type="NCBI Taxonomy" id="56615"/>
    <lineage>
        <taxon>Eukaryota</taxon>
        <taxon>Fungi</taxon>
        <taxon>Dikarya</taxon>
        <taxon>Basidiomycota</taxon>
        <taxon>Pucciniomycotina</taxon>
        <taxon>Pucciniomycetes</taxon>
        <taxon>Pucciniales</taxon>
        <taxon>Pucciniaceae</taxon>
        <taxon>Puccinia</taxon>
    </lineage>
</organism>
<dbReference type="Proteomes" id="UP000324748">
    <property type="component" value="Unassembled WGS sequence"/>
</dbReference>
<feature type="chain" id="PRO_5022846116" evidence="1">
    <location>
        <begin position="24"/>
        <end position="123"/>
    </location>
</feature>
<sequence length="123" mass="13740">MARFAWVLSLLLTSFLVAPGIQGPPTGPYRYTDRCERCWQAAGSPTDFVNTMYKTVRYSSYPCYAFGHDLTCRHKFAVQGYYCVGCCNLVHVSLGRCPTHGQSTQYIPEPRLTTPQAPRPAAP</sequence>
<keyword evidence="3" id="KW-1185">Reference proteome</keyword>
<dbReference type="EMBL" id="VSWC01000197">
    <property type="protein sequence ID" value="KAA1064474.1"/>
    <property type="molecule type" value="Genomic_DNA"/>
</dbReference>
<evidence type="ECO:0000313" key="3">
    <source>
        <dbReference type="Proteomes" id="UP000324748"/>
    </source>
</evidence>
<evidence type="ECO:0000313" key="2">
    <source>
        <dbReference type="EMBL" id="KAA1064474.1"/>
    </source>
</evidence>
<comment type="caution">
    <text evidence="2">The sequence shown here is derived from an EMBL/GenBank/DDBJ whole genome shotgun (WGS) entry which is preliminary data.</text>
</comment>